<evidence type="ECO:0000313" key="5">
    <source>
        <dbReference type="Proteomes" id="UP000482209"/>
    </source>
</evidence>
<keyword evidence="1 4" id="KW-0808">Transferase</keyword>
<reference evidence="4 5" key="1">
    <citation type="submission" date="2019-08" db="EMBL/GenBank/DDBJ databases">
        <title>In-depth cultivation of the pig gut microbiome towards novel bacterial diversity and tailored functional studies.</title>
        <authorList>
            <person name="Wylensek D."/>
            <person name="Hitch T.C.A."/>
            <person name="Clavel T."/>
        </authorList>
    </citation>
    <scope>NUCLEOTIDE SEQUENCE [LARGE SCALE GENOMIC DNA]</scope>
    <source>
        <strain evidence="4 5">WCA-693-APC-MOT-I</strain>
    </source>
</reference>
<protein>
    <submittedName>
        <fullName evidence="4">GNAT family N-acetyltransferase</fullName>
    </submittedName>
</protein>
<dbReference type="InterPro" id="IPR016181">
    <property type="entry name" value="Acyl_CoA_acyltransferase"/>
</dbReference>
<dbReference type="PANTHER" id="PTHR43877">
    <property type="entry name" value="AMINOALKYLPHOSPHONATE N-ACETYLTRANSFERASE-RELATED-RELATED"/>
    <property type="match status" value="1"/>
</dbReference>
<accession>A0A6L5XUQ2</accession>
<gene>
    <name evidence="4" type="ORF">FYJ58_00855</name>
</gene>
<dbReference type="SUPFAM" id="SSF55729">
    <property type="entry name" value="Acyl-CoA N-acyltransferases (Nat)"/>
    <property type="match status" value="1"/>
</dbReference>
<keyword evidence="5" id="KW-1185">Reference proteome</keyword>
<dbReference type="GO" id="GO:0016747">
    <property type="term" value="F:acyltransferase activity, transferring groups other than amino-acyl groups"/>
    <property type="evidence" value="ECO:0007669"/>
    <property type="project" value="InterPro"/>
</dbReference>
<evidence type="ECO:0000256" key="1">
    <source>
        <dbReference type="ARBA" id="ARBA00022679"/>
    </source>
</evidence>
<dbReference type="AlphaFoldDB" id="A0A6L5XUQ2"/>
<dbReference type="InterPro" id="IPR050832">
    <property type="entry name" value="Bact_Acetyltransf"/>
</dbReference>
<name>A0A6L5XUQ2_9FIRM</name>
<evidence type="ECO:0000259" key="3">
    <source>
        <dbReference type="PROSITE" id="PS51186"/>
    </source>
</evidence>
<dbReference type="Gene3D" id="3.40.630.30">
    <property type="match status" value="1"/>
</dbReference>
<dbReference type="CDD" id="cd04301">
    <property type="entry name" value="NAT_SF"/>
    <property type="match status" value="1"/>
</dbReference>
<dbReference type="Pfam" id="PF13673">
    <property type="entry name" value="Acetyltransf_10"/>
    <property type="match status" value="1"/>
</dbReference>
<evidence type="ECO:0000256" key="2">
    <source>
        <dbReference type="ARBA" id="ARBA00023315"/>
    </source>
</evidence>
<dbReference type="EMBL" id="VUMT01000001">
    <property type="protein sequence ID" value="MSS62442.1"/>
    <property type="molecule type" value="Genomic_DNA"/>
</dbReference>
<sequence>MEVKIMSIQIRRFCENDAEAVAYIINQDLLHSDKKAYSRKENVLFTNLCAKEQVLSIEKFTHMYVAYLEKKPVGCGIITDCSKKQNMVFLVPFVLPEHQGQGLGKQIIEALEQDSYYSGAGQIEIPLSIDAKEFYQKIGYDRWQNEVRKKQQITA</sequence>
<keyword evidence="2" id="KW-0012">Acyltransferase</keyword>
<organism evidence="4 5">
    <name type="scientific">Velocimicrobium porci</name>
    <dbReference type="NCBI Taxonomy" id="2606634"/>
    <lineage>
        <taxon>Bacteria</taxon>
        <taxon>Bacillati</taxon>
        <taxon>Bacillota</taxon>
        <taxon>Clostridia</taxon>
        <taxon>Lachnospirales</taxon>
        <taxon>Lachnospiraceae</taxon>
        <taxon>Velocimicrobium</taxon>
    </lineage>
</organism>
<proteinExistence type="predicted"/>
<dbReference type="PROSITE" id="PS51186">
    <property type="entry name" value="GNAT"/>
    <property type="match status" value="1"/>
</dbReference>
<comment type="caution">
    <text evidence="4">The sequence shown here is derived from an EMBL/GenBank/DDBJ whole genome shotgun (WGS) entry which is preliminary data.</text>
</comment>
<feature type="domain" description="N-acetyltransferase" evidence="3">
    <location>
        <begin position="8"/>
        <end position="155"/>
    </location>
</feature>
<evidence type="ECO:0000313" key="4">
    <source>
        <dbReference type="EMBL" id="MSS62442.1"/>
    </source>
</evidence>
<dbReference type="InterPro" id="IPR000182">
    <property type="entry name" value="GNAT_dom"/>
</dbReference>
<dbReference type="Proteomes" id="UP000482209">
    <property type="component" value="Unassembled WGS sequence"/>
</dbReference>